<sequence length="288" mass="33001">MKRRTFLKKLFSNFAKGALFTSIGYFYAKYIEPKRLVVHSYTIAHPLIPARFDGIKLLQFSDVHLGYYYDVDEFHKVVKRINSLRPHIVFFTGDLLDEPNRYDYTNEVTMLLKEISAPLGKFCIYGNHDHGGYGTDIYREIMTKAGFDLLVNDQKIIQLDEQNKIMIVGLDDFMLGKPDFTPIANQLSSSIYTIALLHEPDAADQTAQYPIHLQLSGHSHGGQIQLPFIGPLITPPLAKKYYEGFYDVEGMRLYVNRGLGTTRMPFRFLSPPELTMFTLKSKKVGSQR</sequence>
<proteinExistence type="inferred from homology"/>
<dbReference type="Pfam" id="PF00149">
    <property type="entry name" value="Metallophos"/>
    <property type="match status" value="1"/>
</dbReference>
<feature type="domain" description="Calcineurin-like phosphoesterase" evidence="5">
    <location>
        <begin position="56"/>
        <end position="220"/>
    </location>
</feature>
<dbReference type="Proteomes" id="UP000295658">
    <property type="component" value="Unassembled WGS sequence"/>
</dbReference>
<evidence type="ECO:0000256" key="2">
    <source>
        <dbReference type="ARBA" id="ARBA00022723"/>
    </source>
</evidence>
<evidence type="ECO:0000256" key="4">
    <source>
        <dbReference type="ARBA" id="ARBA00061089"/>
    </source>
</evidence>
<dbReference type="InterPro" id="IPR051158">
    <property type="entry name" value="Metallophosphoesterase_sf"/>
</dbReference>
<gene>
    <name evidence="6" type="ORF">EDD69_10711</name>
</gene>
<dbReference type="FunFam" id="3.60.21.10:FF:000028">
    <property type="entry name" value="Putative metallophosphoesterase"/>
    <property type="match status" value="1"/>
</dbReference>
<dbReference type="OrthoDB" id="9780884at2"/>
<protein>
    <recommendedName>
        <fullName evidence="5">Calcineurin-like phosphoesterase domain-containing protein</fullName>
    </recommendedName>
</protein>
<dbReference type="SUPFAM" id="SSF56300">
    <property type="entry name" value="Metallo-dependent phosphatases"/>
    <property type="match status" value="1"/>
</dbReference>
<name>A0A4R1QD85_9BACL</name>
<evidence type="ECO:0000313" key="6">
    <source>
        <dbReference type="EMBL" id="TCL49191.1"/>
    </source>
</evidence>
<comment type="caution">
    <text evidence="6">The sequence shown here is derived from an EMBL/GenBank/DDBJ whole genome shotgun (WGS) entry which is preliminary data.</text>
</comment>
<dbReference type="EMBL" id="SLUL01000007">
    <property type="protein sequence ID" value="TCL49191.1"/>
    <property type="molecule type" value="Genomic_DNA"/>
</dbReference>
<evidence type="ECO:0000313" key="7">
    <source>
        <dbReference type="Proteomes" id="UP000295658"/>
    </source>
</evidence>
<keyword evidence="2" id="KW-0479">Metal-binding</keyword>
<dbReference type="GO" id="GO:0046872">
    <property type="term" value="F:metal ion binding"/>
    <property type="evidence" value="ECO:0007669"/>
    <property type="project" value="UniProtKB-KW"/>
</dbReference>
<dbReference type="InterPro" id="IPR004843">
    <property type="entry name" value="Calcineurin-like_PHP"/>
</dbReference>
<comment type="similarity">
    <text evidence="4">Belongs to the metallophosphoesterase superfamily.</text>
</comment>
<organism evidence="6 7">
    <name type="scientific">Thermolongibacillus altinsuensis</name>
    <dbReference type="NCBI Taxonomy" id="575256"/>
    <lineage>
        <taxon>Bacteria</taxon>
        <taxon>Bacillati</taxon>
        <taxon>Bacillota</taxon>
        <taxon>Bacilli</taxon>
        <taxon>Bacillales</taxon>
        <taxon>Anoxybacillaceae</taxon>
        <taxon>Thermolongibacillus</taxon>
    </lineage>
</organism>
<dbReference type="AlphaFoldDB" id="A0A4R1QD85"/>
<keyword evidence="7" id="KW-1185">Reference proteome</keyword>
<dbReference type="GO" id="GO:0009245">
    <property type="term" value="P:lipid A biosynthetic process"/>
    <property type="evidence" value="ECO:0007669"/>
    <property type="project" value="TreeGrafter"/>
</dbReference>
<evidence type="ECO:0000259" key="5">
    <source>
        <dbReference type="Pfam" id="PF00149"/>
    </source>
</evidence>
<evidence type="ECO:0000256" key="1">
    <source>
        <dbReference type="ARBA" id="ARBA00001968"/>
    </source>
</evidence>
<dbReference type="GO" id="GO:0008758">
    <property type="term" value="F:UDP-2,3-diacylglucosamine hydrolase activity"/>
    <property type="evidence" value="ECO:0007669"/>
    <property type="project" value="TreeGrafter"/>
</dbReference>
<dbReference type="PANTHER" id="PTHR31302:SF25">
    <property type="entry name" value="PHOSPHOESTERASE"/>
    <property type="match status" value="1"/>
</dbReference>
<comment type="cofactor">
    <cofactor evidence="1">
        <name>a divalent metal cation</name>
        <dbReference type="ChEBI" id="CHEBI:60240"/>
    </cofactor>
</comment>
<dbReference type="Gene3D" id="3.60.21.10">
    <property type="match status" value="1"/>
</dbReference>
<evidence type="ECO:0000256" key="3">
    <source>
        <dbReference type="ARBA" id="ARBA00022801"/>
    </source>
</evidence>
<reference evidence="6 7" key="1">
    <citation type="submission" date="2019-03" db="EMBL/GenBank/DDBJ databases">
        <title>Genomic Encyclopedia of Type Strains, Phase IV (KMG-IV): sequencing the most valuable type-strain genomes for metagenomic binning, comparative biology and taxonomic classification.</title>
        <authorList>
            <person name="Goeker M."/>
        </authorList>
    </citation>
    <scope>NUCLEOTIDE SEQUENCE [LARGE SCALE GENOMIC DNA]</scope>
    <source>
        <strain evidence="6 7">DSM 24979</strain>
    </source>
</reference>
<keyword evidence="3" id="KW-0378">Hydrolase</keyword>
<dbReference type="GO" id="GO:0016020">
    <property type="term" value="C:membrane"/>
    <property type="evidence" value="ECO:0007669"/>
    <property type="project" value="GOC"/>
</dbReference>
<dbReference type="CDD" id="cd07385">
    <property type="entry name" value="MPP_YkuE_C"/>
    <property type="match status" value="1"/>
</dbReference>
<dbReference type="InterPro" id="IPR029052">
    <property type="entry name" value="Metallo-depent_PP-like"/>
</dbReference>
<accession>A0A4R1QD85</accession>
<dbReference type="RefSeq" id="WP_132948415.1">
    <property type="nucleotide sequence ID" value="NZ_BSVG01000003.1"/>
</dbReference>
<dbReference type="PANTHER" id="PTHR31302">
    <property type="entry name" value="TRANSMEMBRANE PROTEIN WITH METALLOPHOSPHOESTERASE DOMAIN-RELATED"/>
    <property type="match status" value="1"/>
</dbReference>